<dbReference type="Pfam" id="PF04910">
    <property type="entry name" value="Tcf25"/>
    <property type="match status" value="1"/>
</dbReference>
<gene>
    <name evidence="2" type="ORF">TASK_LOCUS4084</name>
</gene>
<feature type="compositionally biased region" description="Polar residues" evidence="1">
    <location>
        <begin position="50"/>
        <end position="69"/>
    </location>
</feature>
<proteinExistence type="predicted"/>
<organism evidence="4">
    <name type="scientific">Taenia asiatica</name>
    <name type="common">Asian tapeworm</name>
    <dbReference type="NCBI Taxonomy" id="60517"/>
    <lineage>
        <taxon>Eukaryota</taxon>
        <taxon>Metazoa</taxon>
        <taxon>Spiralia</taxon>
        <taxon>Lophotrochozoa</taxon>
        <taxon>Platyhelminthes</taxon>
        <taxon>Cestoda</taxon>
        <taxon>Eucestoda</taxon>
        <taxon>Cyclophyllidea</taxon>
        <taxon>Taeniidae</taxon>
        <taxon>Taenia</taxon>
    </lineage>
</organism>
<evidence type="ECO:0000256" key="1">
    <source>
        <dbReference type="SAM" id="MobiDB-lite"/>
    </source>
</evidence>
<protein>
    <submittedName>
        <fullName evidence="4">Transcription factor 25</fullName>
    </submittedName>
</protein>
<dbReference type="GO" id="GO:1990112">
    <property type="term" value="C:RQC complex"/>
    <property type="evidence" value="ECO:0007669"/>
    <property type="project" value="TreeGrafter"/>
</dbReference>
<sequence length="640" mass="72457">MSSRALKKLVDSNAPQEPVEAESADEWTPPAKQSIFSMIDIPELPEGNAHDSSSSSAQEEATKQPFQTPKCNKKGKRNKKRAAKSKSASVKSSNQISEITDDDILLEAAQQSRFDQGSSATVAPTAISTRPADLLVVNKKFLDYRAELQRKFGSSLTAGARTRCSIPFGQLVRPKASWPLMVNHGLEMKTSTGADGRSMFAFTHSKEYSKQQKAFYALQDMMDPNALSMVLSKAPYHVDTLLHLSDYLMHQDQSEVAVDMMERALYACQSAFHLTFNFATASCRMDYRVQENRSFFVAIFRYLFYVASRSCYRAALEYSKVLLLLDPDNDPLAIILAIDFLAISTEEYEFLIDFYDIWNPKRNLNLLPNFAFSMPLVRWLQRNRPRKRKQNVDHLYPEEIDRMLQDALIMFPGFLTRLMHHVKVGGTDNLDKSVLFGKEVRLSESESLGRLLDLYVSQSRYHWQEPNVLAWLEANVVAVLGLVEPIVVDADVASVHGRNVQPDERLKIYSERRKRLYSQPPRNILRYIFLRDLPDVPPLVPPAFANQQIYPLDPFPPADAINTYDPEAERRQHGNTEGGIVGFLNTLFTTLWPTVPSREEEVADLNAILAQFGLAVVVEEVDHEAEVEGTGNETPPHEFD</sequence>
<feature type="compositionally biased region" description="Low complexity" evidence="1">
    <location>
        <begin position="85"/>
        <end position="94"/>
    </location>
</feature>
<dbReference type="PANTHER" id="PTHR22684">
    <property type="entry name" value="NULP1-RELATED"/>
    <property type="match status" value="1"/>
</dbReference>
<reference evidence="2 3" key="2">
    <citation type="submission" date="2018-11" db="EMBL/GenBank/DDBJ databases">
        <authorList>
            <consortium name="Pathogen Informatics"/>
        </authorList>
    </citation>
    <scope>NUCLEOTIDE SEQUENCE [LARGE SCALE GENOMIC DNA]</scope>
</reference>
<keyword evidence="3" id="KW-1185">Reference proteome</keyword>
<dbReference type="PANTHER" id="PTHR22684:SF0">
    <property type="entry name" value="RIBOSOME QUALITY CONTROL COMPLEX SUBUNIT TCF25"/>
    <property type="match status" value="1"/>
</dbReference>
<reference evidence="4" key="1">
    <citation type="submission" date="2016-04" db="UniProtKB">
        <authorList>
            <consortium name="WormBaseParasite"/>
        </authorList>
    </citation>
    <scope>IDENTIFICATION</scope>
</reference>
<evidence type="ECO:0000313" key="3">
    <source>
        <dbReference type="Proteomes" id="UP000282613"/>
    </source>
</evidence>
<evidence type="ECO:0000313" key="2">
    <source>
        <dbReference type="EMBL" id="VDK32842.1"/>
    </source>
</evidence>
<feature type="region of interest" description="Disordered" evidence="1">
    <location>
        <begin position="1"/>
        <end position="95"/>
    </location>
</feature>
<dbReference type="Proteomes" id="UP000282613">
    <property type="component" value="Unassembled WGS sequence"/>
</dbReference>
<accession>A0A158R7M9</accession>
<dbReference type="OrthoDB" id="205993at2759"/>
<dbReference type="WBParaSite" id="TASK_0000408301-mRNA-1">
    <property type="protein sequence ID" value="TASK_0000408301-mRNA-1"/>
    <property type="gene ID" value="TASK_0000408301"/>
</dbReference>
<dbReference type="InterPro" id="IPR006994">
    <property type="entry name" value="TCF25/Rqc1"/>
</dbReference>
<dbReference type="AlphaFoldDB" id="A0A158R7M9"/>
<dbReference type="EMBL" id="UYRS01018327">
    <property type="protein sequence ID" value="VDK32842.1"/>
    <property type="molecule type" value="Genomic_DNA"/>
</dbReference>
<dbReference type="STRING" id="60517.A0A158R7M9"/>
<evidence type="ECO:0000313" key="4">
    <source>
        <dbReference type="WBParaSite" id="TASK_0000408301-mRNA-1"/>
    </source>
</evidence>
<name>A0A158R7M9_TAEAS</name>
<feature type="compositionally biased region" description="Basic residues" evidence="1">
    <location>
        <begin position="71"/>
        <end position="84"/>
    </location>
</feature>